<feature type="transmembrane region" description="Helical" evidence="7">
    <location>
        <begin position="109"/>
        <end position="127"/>
    </location>
</feature>
<evidence type="ECO:0000256" key="3">
    <source>
        <dbReference type="ARBA" id="ARBA00022475"/>
    </source>
</evidence>
<feature type="transmembrane region" description="Helical" evidence="7">
    <location>
        <begin position="52"/>
        <end position="73"/>
    </location>
</feature>
<dbReference type="GO" id="GO:0005886">
    <property type="term" value="C:plasma membrane"/>
    <property type="evidence" value="ECO:0007669"/>
    <property type="project" value="UniProtKB-SubCell"/>
</dbReference>
<dbReference type="PANTHER" id="PTHR33452:SF1">
    <property type="entry name" value="INNER MEMBRANE PROTEIN YPHA-RELATED"/>
    <property type="match status" value="1"/>
</dbReference>
<dbReference type="Proteomes" id="UP001214530">
    <property type="component" value="Chromosome"/>
</dbReference>
<evidence type="ECO:0000313" key="9">
    <source>
        <dbReference type="Proteomes" id="UP001214530"/>
    </source>
</evidence>
<comment type="similarity">
    <text evidence="2">Belongs to the DoxX family.</text>
</comment>
<keyword evidence="3" id="KW-1003">Cell membrane</keyword>
<sequence length="143" mass="16183">MNNLFKVSPVPTIYARVIVGLIFLSEGIQKFIRPDEVGAGRFLKIGFHDAAFWAHFTGVFEILCGLLLLLGLLTRVATIPLLVIMIVAFITTKYPILIDKGFWSMAHEYRTDFAMTILLIFLLKYGGGKNSIDHLIYYAKKQE</sequence>
<dbReference type="AlphaFoldDB" id="A0AAJ5WFK8"/>
<dbReference type="InterPro" id="IPR032808">
    <property type="entry name" value="DoxX"/>
</dbReference>
<name>A0AAJ5WFK8_9SPHI</name>
<keyword evidence="5 7" id="KW-1133">Transmembrane helix</keyword>
<keyword evidence="6 7" id="KW-0472">Membrane</keyword>
<keyword evidence="4 7" id="KW-0812">Transmembrane</keyword>
<accession>A0AAJ5WFK8</accession>
<reference evidence="8" key="1">
    <citation type="submission" date="2023-03" db="EMBL/GenBank/DDBJ databases">
        <title>Andean soil-derived lignocellulolytic bacterial consortium as a source of novel taxa and putative plastic-active enzymes.</title>
        <authorList>
            <person name="Diaz-Garcia L."/>
            <person name="Chuvochina M."/>
            <person name="Feuerriegel G."/>
            <person name="Bunk B."/>
            <person name="Sproer C."/>
            <person name="Streit W.R."/>
            <person name="Rodriguez L.M."/>
            <person name="Overmann J."/>
            <person name="Jimenez D.J."/>
        </authorList>
    </citation>
    <scope>NUCLEOTIDE SEQUENCE</scope>
    <source>
        <strain evidence="8">MAG 3858</strain>
    </source>
</reference>
<proteinExistence type="inferred from homology"/>
<protein>
    <submittedName>
        <fullName evidence="8">DoxX family protein</fullName>
    </submittedName>
</protein>
<evidence type="ECO:0000256" key="7">
    <source>
        <dbReference type="SAM" id="Phobius"/>
    </source>
</evidence>
<evidence type="ECO:0000313" key="8">
    <source>
        <dbReference type="EMBL" id="WEK21672.1"/>
    </source>
</evidence>
<evidence type="ECO:0000256" key="4">
    <source>
        <dbReference type="ARBA" id="ARBA00022692"/>
    </source>
</evidence>
<evidence type="ECO:0000256" key="2">
    <source>
        <dbReference type="ARBA" id="ARBA00006679"/>
    </source>
</evidence>
<evidence type="ECO:0000256" key="5">
    <source>
        <dbReference type="ARBA" id="ARBA00022989"/>
    </source>
</evidence>
<dbReference type="InterPro" id="IPR051907">
    <property type="entry name" value="DoxX-like_oxidoreductase"/>
</dbReference>
<dbReference type="PANTHER" id="PTHR33452">
    <property type="entry name" value="OXIDOREDUCTASE CATD-RELATED"/>
    <property type="match status" value="1"/>
</dbReference>
<dbReference type="Pfam" id="PF07681">
    <property type="entry name" value="DoxX"/>
    <property type="match status" value="1"/>
</dbReference>
<dbReference type="EMBL" id="CP119313">
    <property type="protein sequence ID" value="WEK21672.1"/>
    <property type="molecule type" value="Genomic_DNA"/>
</dbReference>
<gene>
    <name evidence="8" type="ORF">P0Y49_11050</name>
</gene>
<feature type="transmembrane region" description="Helical" evidence="7">
    <location>
        <begin position="13"/>
        <end position="32"/>
    </location>
</feature>
<organism evidence="8 9">
    <name type="scientific">Candidatus Pedobacter colombiensis</name>
    <dbReference type="NCBI Taxonomy" id="3121371"/>
    <lineage>
        <taxon>Bacteria</taxon>
        <taxon>Pseudomonadati</taxon>
        <taxon>Bacteroidota</taxon>
        <taxon>Sphingobacteriia</taxon>
        <taxon>Sphingobacteriales</taxon>
        <taxon>Sphingobacteriaceae</taxon>
        <taxon>Pedobacter</taxon>
    </lineage>
</organism>
<comment type="subcellular location">
    <subcellularLocation>
        <location evidence="1">Cell membrane</location>
        <topology evidence="1">Multi-pass membrane protein</topology>
    </subcellularLocation>
</comment>
<evidence type="ECO:0000256" key="1">
    <source>
        <dbReference type="ARBA" id="ARBA00004651"/>
    </source>
</evidence>
<feature type="transmembrane region" description="Helical" evidence="7">
    <location>
        <begin position="79"/>
        <end position="97"/>
    </location>
</feature>
<evidence type="ECO:0000256" key="6">
    <source>
        <dbReference type="ARBA" id="ARBA00023136"/>
    </source>
</evidence>